<proteinExistence type="predicted"/>
<dbReference type="Proteomes" id="UP001345963">
    <property type="component" value="Unassembled WGS sequence"/>
</dbReference>
<reference evidence="1 2" key="1">
    <citation type="submission" date="2021-07" db="EMBL/GenBank/DDBJ databases">
        <authorList>
            <person name="Palmer J.M."/>
        </authorList>
    </citation>
    <scope>NUCLEOTIDE SEQUENCE [LARGE SCALE GENOMIC DNA]</scope>
    <source>
        <strain evidence="1 2">AT_MEX2019</strain>
        <tissue evidence="1">Muscle</tissue>
    </source>
</reference>
<name>A0ABU7A475_9TELE</name>
<gene>
    <name evidence="1" type="ORF">ATANTOWER_003929</name>
</gene>
<comment type="caution">
    <text evidence="1">The sequence shown here is derived from an EMBL/GenBank/DDBJ whole genome shotgun (WGS) entry which is preliminary data.</text>
</comment>
<organism evidence="1 2">
    <name type="scientific">Ataeniobius toweri</name>
    <dbReference type="NCBI Taxonomy" id="208326"/>
    <lineage>
        <taxon>Eukaryota</taxon>
        <taxon>Metazoa</taxon>
        <taxon>Chordata</taxon>
        <taxon>Craniata</taxon>
        <taxon>Vertebrata</taxon>
        <taxon>Euteleostomi</taxon>
        <taxon>Actinopterygii</taxon>
        <taxon>Neopterygii</taxon>
        <taxon>Teleostei</taxon>
        <taxon>Neoteleostei</taxon>
        <taxon>Acanthomorphata</taxon>
        <taxon>Ovalentaria</taxon>
        <taxon>Atherinomorphae</taxon>
        <taxon>Cyprinodontiformes</taxon>
        <taxon>Goodeidae</taxon>
        <taxon>Ataeniobius</taxon>
    </lineage>
</organism>
<accession>A0ABU7A475</accession>
<evidence type="ECO:0000313" key="1">
    <source>
        <dbReference type="EMBL" id="MED6232894.1"/>
    </source>
</evidence>
<keyword evidence="2" id="KW-1185">Reference proteome</keyword>
<dbReference type="EMBL" id="JAHUTI010001421">
    <property type="protein sequence ID" value="MED6232894.1"/>
    <property type="molecule type" value="Genomic_DNA"/>
</dbReference>
<sequence>MVVCRITLMVRKMKRTKAEQRTKWLKLKMAESCVAFTGELLPDDAISEEGEKVLYRLARRRDRDEKDVQQVRVIKDQDGNVLTDSTSVIGRWKEYFEELVNEEIKREQRDK</sequence>
<evidence type="ECO:0000313" key="2">
    <source>
        <dbReference type="Proteomes" id="UP001345963"/>
    </source>
</evidence>
<protein>
    <submittedName>
        <fullName evidence="1">Uncharacterized protein</fullName>
    </submittedName>
</protein>